<accession>A0ABS7FRR6</accession>
<dbReference type="SUPFAM" id="SSF53597">
    <property type="entry name" value="Dihydrofolate reductase-like"/>
    <property type="match status" value="1"/>
</dbReference>
<evidence type="ECO:0000259" key="1">
    <source>
        <dbReference type="Pfam" id="PF01872"/>
    </source>
</evidence>
<dbReference type="PANTHER" id="PTHR38011">
    <property type="entry name" value="DIHYDROFOLATE REDUCTASE FAMILY PROTEIN (AFU_ORTHOLOGUE AFUA_8G06820)"/>
    <property type="match status" value="1"/>
</dbReference>
<gene>
    <name evidence="2" type="ORF">K1Y72_11975</name>
</gene>
<name>A0ABS7FRR6_9ACTN</name>
<proteinExistence type="predicted"/>
<reference evidence="2 3" key="1">
    <citation type="submission" date="2021-07" db="EMBL/GenBank/DDBJ databases">
        <title>Actinomadura sp. PM05-2 isolated from lichen.</title>
        <authorList>
            <person name="Somphong A."/>
            <person name="Phongsopitanun W."/>
            <person name="Tanasupawat S."/>
            <person name="Peongsungnone V."/>
        </authorList>
    </citation>
    <scope>NUCLEOTIDE SEQUENCE [LARGE SCALE GENOMIC DNA]</scope>
    <source>
        <strain evidence="2 3">PM05-2</strain>
    </source>
</reference>
<evidence type="ECO:0000313" key="3">
    <source>
        <dbReference type="Proteomes" id="UP000774570"/>
    </source>
</evidence>
<dbReference type="InterPro" id="IPR050765">
    <property type="entry name" value="Riboflavin_Biosynth_HTPR"/>
</dbReference>
<dbReference type="Pfam" id="PF01872">
    <property type="entry name" value="RibD_C"/>
    <property type="match status" value="1"/>
</dbReference>
<organism evidence="2 3">
    <name type="scientific">Actinomadura parmotrematis</name>
    <dbReference type="NCBI Taxonomy" id="2864039"/>
    <lineage>
        <taxon>Bacteria</taxon>
        <taxon>Bacillati</taxon>
        <taxon>Actinomycetota</taxon>
        <taxon>Actinomycetes</taxon>
        <taxon>Streptosporangiales</taxon>
        <taxon>Thermomonosporaceae</taxon>
        <taxon>Actinomadura</taxon>
    </lineage>
</organism>
<dbReference type="Proteomes" id="UP000774570">
    <property type="component" value="Unassembled WGS sequence"/>
</dbReference>
<keyword evidence="3" id="KW-1185">Reference proteome</keyword>
<dbReference type="EMBL" id="JAIBOA010000006">
    <property type="protein sequence ID" value="MBW8483092.1"/>
    <property type="molecule type" value="Genomic_DNA"/>
</dbReference>
<evidence type="ECO:0000313" key="2">
    <source>
        <dbReference type="EMBL" id="MBW8483092.1"/>
    </source>
</evidence>
<dbReference type="Gene3D" id="3.40.430.10">
    <property type="entry name" value="Dihydrofolate Reductase, subunit A"/>
    <property type="match status" value="1"/>
</dbReference>
<comment type="caution">
    <text evidence="2">The sequence shown here is derived from an EMBL/GenBank/DDBJ whole genome shotgun (WGS) entry which is preliminary data.</text>
</comment>
<sequence>MGERTAGKVISMATMSLDGYISGPGESGFDRLFAWYDGGEVEVDTARPGMTWRMSPQSARLLLSDLASVGAMVVGRRLFDLTGGWDGRHPFERPIVVVSHGVPDGWPRPGVPYEFCRDGVGAAVERARALARGRHVGVTAGSIARQCLEAGLLDEVWISLAPVLLGGGTPYFDGLAVAPADLEGPYLVVQDPHVTHLRYRVRR</sequence>
<dbReference type="PANTHER" id="PTHR38011:SF12">
    <property type="entry name" value="BIFUNCTIONAL DEAMINASE-REDUCTASE DOMAIN PROTEIN"/>
    <property type="match status" value="1"/>
</dbReference>
<dbReference type="RefSeq" id="WP_220166052.1">
    <property type="nucleotide sequence ID" value="NZ_JAIBOA010000006.1"/>
</dbReference>
<dbReference type="InterPro" id="IPR002734">
    <property type="entry name" value="RibDG_C"/>
</dbReference>
<protein>
    <submittedName>
        <fullName evidence="2">Dihydrofolate reductase family protein</fullName>
    </submittedName>
</protein>
<feature type="domain" description="Bacterial bifunctional deaminase-reductase C-terminal" evidence="1">
    <location>
        <begin position="133"/>
        <end position="177"/>
    </location>
</feature>
<dbReference type="InterPro" id="IPR024072">
    <property type="entry name" value="DHFR-like_dom_sf"/>
</dbReference>